<sequence length="273" mass="30637">MQRLGPDAALVPPLFVLFARSSEDQLRRQILFLKTEPEMTRASVPQSRIFFKDDERQQLLELGDGIGADVLKMVLFFHPRSYRRWQERRRQGKPPAKKIGRKGTSKAIRQIVVRPAKQNRWGYGRIVGESRELRIRCVGRTTASTILKEEGIYPGPKRGPGTWDDFIKIQAESLWQCDFFSKMARTSIGLRQAYTLAFLHVRSVQYAASASIASSFAAWDTSAVSRLATSITIIMRGLTRGSRTSRCSGSAPRSTIRQRAATRSSAESGLAAC</sequence>
<proteinExistence type="predicted"/>
<evidence type="ECO:0000313" key="2">
    <source>
        <dbReference type="Proteomes" id="UP000316714"/>
    </source>
</evidence>
<accession>A0A5C5VF78</accession>
<dbReference type="AlphaFoldDB" id="A0A5C5VF78"/>
<organism evidence="1 2">
    <name type="scientific">Posidoniimonas corsicana</name>
    <dbReference type="NCBI Taxonomy" id="1938618"/>
    <lineage>
        <taxon>Bacteria</taxon>
        <taxon>Pseudomonadati</taxon>
        <taxon>Planctomycetota</taxon>
        <taxon>Planctomycetia</taxon>
        <taxon>Pirellulales</taxon>
        <taxon>Lacipirellulaceae</taxon>
        <taxon>Posidoniimonas</taxon>
    </lineage>
</organism>
<dbReference type="EMBL" id="SIHJ01000001">
    <property type="protein sequence ID" value="TWT36607.1"/>
    <property type="molecule type" value="Genomic_DNA"/>
</dbReference>
<name>A0A5C5VF78_9BACT</name>
<evidence type="ECO:0000313" key="1">
    <source>
        <dbReference type="EMBL" id="TWT36607.1"/>
    </source>
</evidence>
<dbReference type="Proteomes" id="UP000316714">
    <property type="component" value="Unassembled WGS sequence"/>
</dbReference>
<reference evidence="1 2" key="1">
    <citation type="submission" date="2019-02" db="EMBL/GenBank/DDBJ databases">
        <title>Deep-cultivation of Planctomycetes and their phenomic and genomic characterization uncovers novel biology.</title>
        <authorList>
            <person name="Wiegand S."/>
            <person name="Jogler M."/>
            <person name="Boedeker C."/>
            <person name="Pinto D."/>
            <person name="Vollmers J."/>
            <person name="Rivas-Marin E."/>
            <person name="Kohn T."/>
            <person name="Peeters S.H."/>
            <person name="Heuer A."/>
            <person name="Rast P."/>
            <person name="Oberbeckmann S."/>
            <person name="Bunk B."/>
            <person name="Jeske O."/>
            <person name="Meyerdierks A."/>
            <person name="Storesund J.E."/>
            <person name="Kallscheuer N."/>
            <person name="Luecker S."/>
            <person name="Lage O.M."/>
            <person name="Pohl T."/>
            <person name="Merkel B.J."/>
            <person name="Hornburger P."/>
            <person name="Mueller R.-W."/>
            <person name="Bruemmer F."/>
            <person name="Labrenz M."/>
            <person name="Spormann A.M."/>
            <person name="Op Den Camp H."/>
            <person name="Overmann J."/>
            <person name="Amann R."/>
            <person name="Jetten M.S.M."/>
            <person name="Mascher T."/>
            <person name="Medema M.H."/>
            <person name="Devos D.P."/>
            <person name="Kaster A.-K."/>
            <person name="Ovreas L."/>
            <person name="Rohde M."/>
            <person name="Galperin M.Y."/>
            <person name="Jogler C."/>
        </authorList>
    </citation>
    <scope>NUCLEOTIDE SEQUENCE [LARGE SCALE GENOMIC DNA]</scope>
    <source>
        <strain evidence="1 2">KOR34</strain>
    </source>
</reference>
<keyword evidence="2" id="KW-1185">Reference proteome</keyword>
<gene>
    <name evidence="1" type="ORF">KOR34_15130</name>
</gene>
<comment type="caution">
    <text evidence="1">The sequence shown here is derived from an EMBL/GenBank/DDBJ whole genome shotgun (WGS) entry which is preliminary data.</text>
</comment>
<dbReference type="RefSeq" id="WP_197531233.1">
    <property type="nucleotide sequence ID" value="NZ_SIHJ01000001.1"/>
</dbReference>
<protein>
    <submittedName>
        <fullName evidence="1">Uncharacterized protein</fullName>
    </submittedName>
</protein>